<feature type="chain" id="PRO_5039439415" evidence="1">
    <location>
        <begin position="25"/>
        <end position="467"/>
    </location>
</feature>
<name>A0A9D1QCT7_9BACT</name>
<protein>
    <submittedName>
        <fullName evidence="2">DUF4270 domain-containing protein</fullName>
    </submittedName>
</protein>
<organism evidence="2 3">
    <name type="scientific">Candidatus Rikenella faecigallinarum</name>
    <dbReference type="NCBI Taxonomy" id="2838745"/>
    <lineage>
        <taxon>Bacteria</taxon>
        <taxon>Pseudomonadati</taxon>
        <taxon>Bacteroidota</taxon>
        <taxon>Bacteroidia</taxon>
        <taxon>Bacteroidales</taxon>
        <taxon>Rikenellaceae</taxon>
        <taxon>Rikenella</taxon>
    </lineage>
</organism>
<dbReference type="Proteomes" id="UP000823926">
    <property type="component" value="Unassembled WGS sequence"/>
</dbReference>
<dbReference type="PROSITE" id="PS51257">
    <property type="entry name" value="PROKAR_LIPOPROTEIN"/>
    <property type="match status" value="1"/>
</dbReference>
<accession>A0A9D1QCT7</accession>
<keyword evidence="1" id="KW-0732">Signal</keyword>
<evidence type="ECO:0000313" key="3">
    <source>
        <dbReference type="Proteomes" id="UP000823926"/>
    </source>
</evidence>
<evidence type="ECO:0000313" key="2">
    <source>
        <dbReference type="EMBL" id="HIW10138.1"/>
    </source>
</evidence>
<proteinExistence type="predicted"/>
<gene>
    <name evidence="2" type="ORF">H9888_01430</name>
</gene>
<dbReference type="EMBL" id="DXHL01000006">
    <property type="protein sequence ID" value="HIW10138.1"/>
    <property type="molecule type" value="Genomic_DNA"/>
</dbReference>
<dbReference type="InterPro" id="IPR025366">
    <property type="entry name" value="DUF4270"/>
</dbReference>
<sequence>MKGRNRRTGMFVSLLLTLTVLVSACTNRDEMFGNDMVPPSQQMGSAIDSTVAVFTYASTCDSLDTNIAGFYQPFMGSYIDPVVGRTDIQIFANFSPYGFEHTHYFGENPVIDSMRYTFSFVNAMGDTTKPMTIDVYEVKEGIIFNQDSAYFSNFDMSPYIDEGNPLFSFEHKGIGMVYGKLPQEFAERLLDNTQDQTNIYYNDTTFHKKFPGLYFKIRDAVTSGQGQMLQLDLAESGLTLFYHNTGPDEPDTTFQRMLFYGDYTYDYISFTTIQHNYTLSNTATGGIDPSLIVERENINKETPKTEYLYVQGLAGLMGLMQVDTLGIQALKQKALDLGYTHVALHRAELQLTMVDADVEQYDLSFSSLGIYHNMLEYDFLDEYNPVLDAVTNSGYSSWLGGSLNRSRGIYTFDVTSYIQSLITEKEDRYTTELLPSYALRNYFYRSWIYGYNSPYPPRLILTYTMIK</sequence>
<dbReference type="Pfam" id="PF14092">
    <property type="entry name" value="DUF4270"/>
    <property type="match status" value="1"/>
</dbReference>
<evidence type="ECO:0000256" key="1">
    <source>
        <dbReference type="SAM" id="SignalP"/>
    </source>
</evidence>
<reference evidence="2" key="2">
    <citation type="submission" date="2021-04" db="EMBL/GenBank/DDBJ databases">
        <authorList>
            <person name="Gilroy R."/>
        </authorList>
    </citation>
    <scope>NUCLEOTIDE SEQUENCE</scope>
    <source>
        <strain evidence="2">ChiBcec15-1070</strain>
    </source>
</reference>
<comment type="caution">
    <text evidence="2">The sequence shown here is derived from an EMBL/GenBank/DDBJ whole genome shotgun (WGS) entry which is preliminary data.</text>
</comment>
<reference evidence="2" key="1">
    <citation type="journal article" date="2021" name="PeerJ">
        <title>Extensive microbial diversity within the chicken gut microbiome revealed by metagenomics and culture.</title>
        <authorList>
            <person name="Gilroy R."/>
            <person name="Ravi A."/>
            <person name="Getino M."/>
            <person name="Pursley I."/>
            <person name="Horton D.L."/>
            <person name="Alikhan N.F."/>
            <person name="Baker D."/>
            <person name="Gharbi K."/>
            <person name="Hall N."/>
            <person name="Watson M."/>
            <person name="Adriaenssens E.M."/>
            <person name="Foster-Nyarko E."/>
            <person name="Jarju S."/>
            <person name="Secka A."/>
            <person name="Antonio M."/>
            <person name="Oren A."/>
            <person name="Chaudhuri R.R."/>
            <person name="La Ragione R."/>
            <person name="Hildebrand F."/>
            <person name="Pallen M.J."/>
        </authorList>
    </citation>
    <scope>NUCLEOTIDE SEQUENCE</scope>
    <source>
        <strain evidence="2">ChiBcec15-1070</strain>
    </source>
</reference>
<feature type="signal peptide" evidence="1">
    <location>
        <begin position="1"/>
        <end position="24"/>
    </location>
</feature>
<dbReference type="AlphaFoldDB" id="A0A9D1QCT7"/>